<gene>
    <name evidence="1" type="ORF">TSAR_002935</name>
</gene>
<keyword evidence="2" id="KW-1185">Reference proteome</keyword>
<comment type="caution">
    <text evidence="1">The sequence shown here is derived from an EMBL/GenBank/DDBJ whole genome shotgun (WGS) entry which is preliminary data.</text>
</comment>
<reference evidence="1 2" key="1">
    <citation type="journal article" date="2017" name="Curr. Biol.">
        <title>The Evolution of Venom by Co-option of Single-Copy Genes.</title>
        <authorList>
            <person name="Martinson E.O."/>
            <person name="Mrinalini"/>
            <person name="Kelkar Y.D."/>
            <person name="Chang C.H."/>
            <person name="Werren J.H."/>
        </authorList>
    </citation>
    <scope>NUCLEOTIDE SEQUENCE [LARGE SCALE GENOMIC DNA]</scope>
    <source>
        <strain evidence="1 2">Alberta</strain>
        <tissue evidence="1">Whole body</tissue>
    </source>
</reference>
<protein>
    <submittedName>
        <fullName evidence="1">Uncharacterized protein</fullName>
    </submittedName>
</protein>
<evidence type="ECO:0000313" key="1">
    <source>
        <dbReference type="EMBL" id="OXU23202.1"/>
    </source>
</evidence>
<proteinExistence type="predicted"/>
<organism evidence="1 2">
    <name type="scientific">Trichomalopsis sarcophagae</name>
    <dbReference type="NCBI Taxonomy" id="543379"/>
    <lineage>
        <taxon>Eukaryota</taxon>
        <taxon>Metazoa</taxon>
        <taxon>Ecdysozoa</taxon>
        <taxon>Arthropoda</taxon>
        <taxon>Hexapoda</taxon>
        <taxon>Insecta</taxon>
        <taxon>Pterygota</taxon>
        <taxon>Neoptera</taxon>
        <taxon>Endopterygota</taxon>
        <taxon>Hymenoptera</taxon>
        <taxon>Apocrita</taxon>
        <taxon>Proctotrupomorpha</taxon>
        <taxon>Chalcidoidea</taxon>
        <taxon>Pteromalidae</taxon>
        <taxon>Pteromalinae</taxon>
        <taxon>Trichomalopsis</taxon>
    </lineage>
</organism>
<sequence>MGGLDGGYVGSVEGYLSVDGDVGAGGSEAKLVGDVVDGLEDAVGVDVAVGAGGRAVEGAELSLGGRAAGVAVAVLAGRRVRLLGVLGQRLVRMGDDVAGQRRGDQQRDECLQETSG</sequence>
<evidence type="ECO:0000313" key="2">
    <source>
        <dbReference type="Proteomes" id="UP000215335"/>
    </source>
</evidence>
<name>A0A232EXT7_9HYME</name>
<dbReference type="Proteomes" id="UP000215335">
    <property type="component" value="Unassembled WGS sequence"/>
</dbReference>
<accession>A0A232EXT7</accession>
<dbReference type="EMBL" id="NNAY01001695">
    <property type="protein sequence ID" value="OXU23202.1"/>
    <property type="molecule type" value="Genomic_DNA"/>
</dbReference>
<dbReference type="AlphaFoldDB" id="A0A232EXT7"/>